<sequence length="540" mass="62144">MNQYPVATTPSQSYIATTLQTPKIPQAYRKGKSGQQLDIILGALLNLNYYKYSFSLRTNQLGTRYCIQDFQFIFFDSPEFEDKLKAFVIKSLLIREPSQTAIKNTLLILRESPEYWLRDSEECSNPCIRVINHGYPNIYYVANPNNTVQLTTMNYEPRFCGFAALMPNEAKWDWNMTLSDNFGDQKLQDLRQAPELYTTNLLALLKTANIPEDRTFLVISWLAHCLLSSDHIILELIGEDSSIRHYAHELIKQLLDPSNDPIKVIPKKHDELFRIGLEEYLISLRSNLTRKLSDEYQSTLLEMITNNGARGFGNDKNKEKTRCFIKRPFSLSAPDTLITNHSLQSHTLTINLPDTSKSRPPKLDHQLLNHARIELLRLTKAVSYCFSPSWHEKNFTIGKNAFPEMESLLLIGCELSELLRKNKNSFMHEFEAWAVENSFMQLENNDTAFLLYLWASENPETSIKRTISEWKKILLPYAQDENIDLSSVEARKIGADLKQARSLFKKLGIDCEYAGRGRLSYWTISVGTTIGFQESLMTKS</sequence>
<accession>A0A066ZVC0</accession>
<comment type="caution">
    <text evidence="1">The sequence shown here is derived from an EMBL/GenBank/DDBJ whole genome shotgun (WGS) entry which is preliminary data.</text>
</comment>
<organism evidence="1 2">
    <name type="scientific">Hydrogenovibrio marinus</name>
    <dbReference type="NCBI Taxonomy" id="28885"/>
    <lineage>
        <taxon>Bacteria</taxon>
        <taxon>Pseudomonadati</taxon>
        <taxon>Pseudomonadota</taxon>
        <taxon>Gammaproteobacteria</taxon>
        <taxon>Thiotrichales</taxon>
        <taxon>Piscirickettsiaceae</taxon>
        <taxon>Hydrogenovibrio</taxon>
    </lineage>
</organism>
<dbReference type="Proteomes" id="UP000027341">
    <property type="component" value="Unassembled WGS sequence"/>
</dbReference>
<gene>
    <name evidence="1" type="ORF">EI16_07840</name>
</gene>
<keyword evidence="2" id="KW-1185">Reference proteome</keyword>
<evidence type="ECO:0000313" key="1">
    <source>
        <dbReference type="EMBL" id="KDN96189.1"/>
    </source>
</evidence>
<protein>
    <submittedName>
        <fullName evidence="1">Uncharacterized protein</fullName>
    </submittedName>
</protein>
<evidence type="ECO:0000313" key="2">
    <source>
        <dbReference type="Proteomes" id="UP000027341"/>
    </source>
</evidence>
<name>A0A066ZVC0_HYDMR</name>
<dbReference type="STRING" id="28885.EI16_07840"/>
<dbReference type="AlphaFoldDB" id="A0A066ZVC0"/>
<dbReference type="EMBL" id="JMIU01000001">
    <property type="protein sequence ID" value="KDN96189.1"/>
    <property type="molecule type" value="Genomic_DNA"/>
</dbReference>
<proteinExistence type="predicted"/>
<reference evidence="1 2" key="1">
    <citation type="submission" date="2014-04" db="EMBL/GenBank/DDBJ databases">
        <title>Draft genome sequence of Hydrogenovibrio marinus MH-110, a model organism for aerobic H2 metabolism.</title>
        <authorList>
            <person name="Cha H.J."/>
            <person name="Jo B.H."/>
            <person name="Hwang B.H."/>
        </authorList>
    </citation>
    <scope>NUCLEOTIDE SEQUENCE [LARGE SCALE GENOMIC DNA]</scope>
    <source>
        <strain evidence="1 2">MH-110</strain>
    </source>
</reference>
<dbReference type="RefSeq" id="WP_029911822.1">
    <property type="nucleotide sequence ID" value="NZ_AP020335.1"/>
</dbReference>